<reference evidence="2" key="3">
    <citation type="submission" date="2015-02" db="UniProtKB">
        <authorList>
            <consortium name="EnsemblProtists"/>
        </authorList>
    </citation>
    <scope>IDENTIFICATION</scope>
    <source>
        <strain evidence="2">DAOM BR144</strain>
    </source>
</reference>
<evidence type="ECO:0000313" key="2">
    <source>
        <dbReference type="EnsemblProtists" id="PYU1_T003746"/>
    </source>
</evidence>
<dbReference type="AlphaFoldDB" id="K3WFK5"/>
<keyword evidence="3" id="KW-1185">Reference proteome</keyword>
<dbReference type="GO" id="GO:0004672">
    <property type="term" value="F:protein kinase activity"/>
    <property type="evidence" value="ECO:0007669"/>
    <property type="project" value="InterPro"/>
</dbReference>
<dbReference type="EMBL" id="GL376638">
    <property type="status" value="NOT_ANNOTATED_CDS"/>
    <property type="molecule type" value="Genomic_DNA"/>
</dbReference>
<dbReference type="PROSITE" id="PS00108">
    <property type="entry name" value="PROTEIN_KINASE_ST"/>
    <property type="match status" value="1"/>
</dbReference>
<dbReference type="Gene3D" id="1.10.510.10">
    <property type="entry name" value="Transferase(Phosphotransferase) domain 1"/>
    <property type="match status" value="1"/>
</dbReference>
<dbReference type="EnsemblProtists" id="PYU1_T003746">
    <property type="protein sequence ID" value="PYU1_T003746"/>
    <property type="gene ID" value="PYU1_G003736"/>
</dbReference>
<dbReference type="SUPFAM" id="SSF56112">
    <property type="entry name" value="Protein kinase-like (PK-like)"/>
    <property type="match status" value="1"/>
</dbReference>
<sequence>MPTCCYSSLELVWMVKLEWKETWERWQNELMEVFEKEVNGIERLQSDLQAHVDQVEIVFLLHEYQVHGVFGRCSLLRTASATFVIQRAKSRKASLKDNVLHREIDGLLELLNVADIDPVHKWRPEIEMNASTDISLQRTHFFVCEYAGSGTLRDYLQREEDRRESWKKLYEIALGLQYLYEQNIVYNDLKGDNFLVKEGLLPARPESMSRDQWTLVEMMCYYFRSQQQLQGFG</sequence>
<dbReference type="HOGENOM" id="CLU_1191977_0_0_1"/>
<reference evidence="3" key="2">
    <citation type="submission" date="2010-04" db="EMBL/GenBank/DDBJ databases">
        <authorList>
            <person name="Buell R."/>
            <person name="Hamilton J."/>
            <person name="Hostetler J."/>
        </authorList>
    </citation>
    <scope>NUCLEOTIDE SEQUENCE [LARGE SCALE GENOMIC DNA]</scope>
    <source>
        <strain evidence="3">DAOM:BR144</strain>
    </source>
</reference>
<dbReference type="InParanoid" id="K3WFK5"/>
<evidence type="ECO:0000313" key="3">
    <source>
        <dbReference type="Proteomes" id="UP000019132"/>
    </source>
</evidence>
<dbReference type="PROSITE" id="PS50011">
    <property type="entry name" value="PROTEIN_KINASE_DOM"/>
    <property type="match status" value="1"/>
</dbReference>
<accession>K3WFK5</accession>
<dbReference type="Proteomes" id="UP000019132">
    <property type="component" value="Unassembled WGS sequence"/>
</dbReference>
<proteinExistence type="predicted"/>
<feature type="domain" description="Protein kinase" evidence="1">
    <location>
        <begin position="59"/>
        <end position="233"/>
    </location>
</feature>
<protein>
    <recommendedName>
        <fullName evidence="1">Protein kinase domain-containing protein</fullName>
    </recommendedName>
</protein>
<evidence type="ECO:0000259" key="1">
    <source>
        <dbReference type="PROSITE" id="PS50011"/>
    </source>
</evidence>
<dbReference type="InterPro" id="IPR008271">
    <property type="entry name" value="Ser/Thr_kinase_AS"/>
</dbReference>
<reference evidence="3" key="1">
    <citation type="journal article" date="2010" name="Genome Biol.">
        <title>Genome sequence of the necrotrophic plant pathogen Pythium ultimum reveals original pathogenicity mechanisms and effector repertoire.</title>
        <authorList>
            <person name="Levesque C.A."/>
            <person name="Brouwer H."/>
            <person name="Cano L."/>
            <person name="Hamilton J.P."/>
            <person name="Holt C."/>
            <person name="Huitema E."/>
            <person name="Raffaele S."/>
            <person name="Robideau G.P."/>
            <person name="Thines M."/>
            <person name="Win J."/>
            <person name="Zerillo M.M."/>
            <person name="Beakes G.W."/>
            <person name="Boore J.L."/>
            <person name="Busam D."/>
            <person name="Dumas B."/>
            <person name="Ferriera S."/>
            <person name="Fuerstenberg S.I."/>
            <person name="Gachon C.M."/>
            <person name="Gaulin E."/>
            <person name="Govers F."/>
            <person name="Grenville-Briggs L."/>
            <person name="Horner N."/>
            <person name="Hostetler J."/>
            <person name="Jiang R.H."/>
            <person name="Johnson J."/>
            <person name="Krajaejun T."/>
            <person name="Lin H."/>
            <person name="Meijer H.J."/>
            <person name="Moore B."/>
            <person name="Morris P."/>
            <person name="Phuntmart V."/>
            <person name="Puiu D."/>
            <person name="Shetty J."/>
            <person name="Stajich J.E."/>
            <person name="Tripathy S."/>
            <person name="Wawra S."/>
            <person name="van West P."/>
            <person name="Whitty B.R."/>
            <person name="Coutinho P.M."/>
            <person name="Henrissat B."/>
            <person name="Martin F."/>
            <person name="Thomas P.D."/>
            <person name="Tyler B.M."/>
            <person name="De Vries R.P."/>
            <person name="Kamoun S."/>
            <person name="Yandell M."/>
            <person name="Tisserat N."/>
            <person name="Buell C.R."/>
        </authorList>
    </citation>
    <scope>NUCLEOTIDE SEQUENCE</scope>
    <source>
        <strain evidence="3">DAOM:BR144</strain>
    </source>
</reference>
<dbReference type="STRING" id="431595.K3WFK5"/>
<organism evidence="2 3">
    <name type="scientific">Globisporangium ultimum (strain ATCC 200006 / CBS 805.95 / DAOM BR144)</name>
    <name type="common">Pythium ultimum</name>
    <dbReference type="NCBI Taxonomy" id="431595"/>
    <lineage>
        <taxon>Eukaryota</taxon>
        <taxon>Sar</taxon>
        <taxon>Stramenopiles</taxon>
        <taxon>Oomycota</taxon>
        <taxon>Peronosporomycetes</taxon>
        <taxon>Pythiales</taxon>
        <taxon>Pythiaceae</taxon>
        <taxon>Globisporangium</taxon>
    </lineage>
</organism>
<dbReference type="VEuPathDB" id="FungiDB:PYU1_G003736"/>
<dbReference type="InterPro" id="IPR011009">
    <property type="entry name" value="Kinase-like_dom_sf"/>
</dbReference>
<dbReference type="Pfam" id="PF00069">
    <property type="entry name" value="Pkinase"/>
    <property type="match status" value="1"/>
</dbReference>
<name>K3WFK5_GLOUD</name>
<dbReference type="GO" id="GO:0005524">
    <property type="term" value="F:ATP binding"/>
    <property type="evidence" value="ECO:0007669"/>
    <property type="project" value="InterPro"/>
</dbReference>
<dbReference type="InterPro" id="IPR000719">
    <property type="entry name" value="Prot_kinase_dom"/>
</dbReference>